<dbReference type="InterPro" id="IPR036663">
    <property type="entry name" value="Fumarylacetoacetase_C_sf"/>
</dbReference>
<dbReference type="InterPro" id="IPR011234">
    <property type="entry name" value="Fumarylacetoacetase-like_C"/>
</dbReference>
<organism evidence="3 4">
    <name type="scientific">Marinibaculum pumilum</name>
    <dbReference type="NCBI Taxonomy" id="1766165"/>
    <lineage>
        <taxon>Bacteria</taxon>
        <taxon>Pseudomonadati</taxon>
        <taxon>Pseudomonadota</taxon>
        <taxon>Alphaproteobacteria</taxon>
        <taxon>Rhodospirillales</taxon>
        <taxon>Rhodospirillaceae</taxon>
        <taxon>Marinibaculum</taxon>
    </lineage>
</organism>
<evidence type="ECO:0000313" key="3">
    <source>
        <dbReference type="EMBL" id="MFC3230512.1"/>
    </source>
</evidence>
<sequence length="269" mass="27732">MTEQQADAVALAARIVADHAAARPFPGYAPEAGANLDLAYAVQDRVVAAFRAAGRGAPAGWKIGLTSASMQAFCNLDHPLAGVILDGGVAHSPARLSRGAYGRLGLECEICLRTARDLPPQAGPLAHAAAEELVASVAPAFELIDDRAASYDGLDAFSIIADNGWNAGIVLGEELAAWPDLAACTGRLAIDGTMIDQGAGADVLGHPLAALSWLAAHLGSRGETLPAGSLVMTGSMVRTQFAEAGRHYTFQLTAHDGRSMGGVELQVED</sequence>
<dbReference type="PANTHER" id="PTHR30143:SF0">
    <property type="entry name" value="2-KETO-4-PENTENOATE HYDRATASE"/>
    <property type="match status" value="1"/>
</dbReference>
<dbReference type="PANTHER" id="PTHR30143">
    <property type="entry name" value="ACID HYDRATASE"/>
    <property type="match status" value="1"/>
</dbReference>
<evidence type="ECO:0000313" key="4">
    <source>
        <dbReference type="Proteomes" id="UP001595528"/>
    </source>
</evidence>
<dbReference type="SUPFAM" id="SSF56529">
    <property type="entry name" value="FAH"/>
    <property type="match status" value="1"/>
</dbReference>
<evidence type="ECO:0000259" key="2">
    <source>
        <dbReference type="Pfam" id="PF01557"/>
    </source>
</evidence>
<accession>A0ABV7L7D5</accession>
<protein>
    <submittedName>
        <fullName evidence="3">2-keto-4-pentenoate hydratase</fullName>
    </submittedName>
</protein>
<reference evidence="4" key="1">
    <citation type="journal article" date="2019" name="Int. J. Syst. Evol. Microbiol.">
        <title>The Global Catalogue of Microorganisms (GCM) 10K type strain sequencing project: providing services to taxonomists for standard genome sequencing and annotation.</title>
        <authorList>
            <consortium name="The Broad Institute Genomics Platform"/>
            <consortium name="The Broad Institute Genome Sequencing Center for Infectious Disease"/>
            <person name="Wu L."/>
            <person name="Ma J."/>
        </authorList>
    </citation>
    <scope>NUCLEOTIDE SEQUENCE [LARGE SCALE GENOMIC DNA]</scope>
    <source>
        <strain evidence="4">KCTC 42964</strain>
    </source>
</reference>
<dbReference type="Proteomes" id="UP001595528">
    <property type="component" value="Unassembled WGS sequence"/>
</dbReference>
<keyword evidence="4" id="KW-1185">Reference proteome</keyword>
<feature type="domain" description="Fumarylacetoacetase-like C-terminal" evidence="2">
    <location>
        <begin position="102"/>
        <end position="247"/>
    </location>
</feature>
<evidence type="ECO:0000256" key="1">
    <source>
        <dbReference type="ARBA" id="ARBA00023239"/>
    </source>
</evidence>
<gene>
    <name evidence="3" type="ORF">ACFOGJ_24905</name>
</gene>
<proteinExistence type="predicted"/>
<comment type="caution">
    <text evidence="3">The sequence shown here is derived from an EMBL/GenBank/DDBJ whole genome shotgun (WGS) entry which is preliminary data.</text>
</comment>
<dbReference type="Gene3D" id="3.90.850.10">
    <property type="entry name" value="Fumarylacetoacetase-like, C-terminal domain"/>
    <property type="match status" value="1"/>
</dbReference>
<keyword evidence="1" id="KW-0456">Lyase</keyword>
<dbReference type="InterPro" id="IPR050772">
    <property type="entry name" value="Hydratase-Decarb/MhpD_sf"/>
</dbReference>
<dbReference type="Pfam" id="PF01557">
    <property type="entry name" value="FAA_hydrolase"/>
    <property type="match status" value="1"/>
</dbReference>
<dbReference type="EMBL" id="JBHRTR010000046">
    <property type="protein sequence ID" value="MFC3230512.1"/>
    <property type="molecule type" value="Genomic_DNA"/>
</dbReference>
<name>A0ABV7L7D5_9PROT</name>
<dbReference type="RefSeq" id="WP_379905737.1">
    <property type="nucleotide sequence ID" value="NZ_JBHRTR010000046.1"/>
</dbReference>